<sequence>MEIPRYPQSRAIDLQDKPLLDRLFAELQPRVSELTFANLYLFRKVHEYRLTLLGDAVLALGRGYDGSTYFLPPFGGDIAAATRELLDQGLTLYGADDGFLERHLDGGEGLEALADRNNFDYLHLKDEMAQLSGKQYHKKKNRVNYFLNRHRHQVEILNDGHLAGALALLGEWGRVRTEIVPRGTGQGGSVQGEIEGAAEALRLHRELGLSGVVILVDGAVRGFALGERLNRETAVCHFEKGDLFMEGLYQLLDREFSRLLFTDCTYLNREQDLGEESLRQAKLSYHPVELVVKYRVKKAGARG</sequence>
<name>A0A6V8MUR2_9BACT</name>
<dbReference type="Proteomes" id="UP000568888">
    <property type="component" value="Unassembled WGS sequence"/>
</dbReference>
<dbReference type="AlphaFoldDB" id="A0A6V8MUR2"/>
<dbReference type="PANTHER" id="PTHR41373">
    <property type="entry name" value="DUF2156 DOMAIN-CONTAINING PROTEIN"/>
    <property type="match status" value="1"/>
</dbReference>
<dbReference type="PIRSF" id="PIRSF018688">
    <property type="entry name" value="UCP018688"/>
    <property type="match status" value="1"/>
</dbReference>
<proteinExistence type="predicted"/>
<dbReference type="Gene3D" id="3.40.630.30">
    <property type="match status" value="1"/>
</dbReference>
<dbReference type="PANTHER" id="PTHR41373:SF1">
    <property type="entry name" value="PHOSPHATIDYLGLYCEROL LYSYLTRANSFERASE C-TERMINAL DOMAIN-CONTAINING PROTEIN"/>
    <property type="match status" value="1"/>
</dbReference>
<dbReference type="EMBL" id="BLXY01000002">
    <property type="protein sequence ID" value="GFO63925.1"/>
    <property type="molecule type" value="Genomic_DNA"/>
</dbReference>
<dbReference type="SUPFAM" id="SSF55729">
    <property type="entry name" value="Acyl-CoA N-acyltransferases (Nat)"/>
    <property type="match status" value="2"/>
</dbReference>
<accession>A0A6V8MUR2</accession>
<dbReference type="Pfam" id="PF09924">
    <property type="entry name" value="LPG_synthase_C"/>
    <property type="match status" value="1"/>
</dbReference>
<comment type="caution">
    <text evidence="2">The sequence shown here is derived from an EMBL/GenBank/DDBJ whole genome shotgun (WGS) entry which is preliminary data.</text>
</comment>
<evidence type="ECO:0000313" key="3">
    <source>
        <dbReference type="Proteomes" id="UP000568888"/>
    </source>
</evidence>
<gene>
    <name evidence="2" type="ORF">GMPD_18440</name>
</gene>
<protein>
    <recommendedName>
        <fullName evidence="1">Phosphatidylglycerol lysyltransferase C-terminal domain-containing protein</fullName>
    </recommendedName>
</protein>
<organism evidence="2 3">
    <name type="scientific">Geomonas paludis</name>
    <dbReference type="NCBI Taxonomy" id="2740185"/>
    <lineage>
        <taxon>Bacteria</taxon>
        <taxon>Pseudomonadati</taxon>
        <taxon>Thermodesulfobacteriota</taxon>
        <taxon>Desulfuromonadia</taxon>
        <taxon>Geobacterales</taxon>
        <taxon>Geobacteraceae</taxon>
        <taxon>Geomonas</taxon>
    </lineage>
</organism>
<reference evidence="3" key="1">
    <citation type="submission" date="2020-06" db="EMBL/GenBank/DDBJ databases">
        <title>Draft genomic sequecing of Geomonas sp. Red736.</title>
        <authorList>
            <person name="Itoh H."/>
            <person name="Xu Z.X."/>
            <person name="Ushijima N."/>
            <person name="Masuda Y."/>
            <person name="Shiratori Y."/>
            <person name="Senoo K."/>
        </authorList>
    </citation>
    <scope>NUCLEOTIDE SEQUENCE [LARGE SCALE GENOMIC DNA]</scope>
    <source>
        <strain evidence="3">Red736</strain>
    </source>
</reference>
<dbReference type="RefSeq" id="WP_183346743.1">
    <property type="nucleotide sequence ID" value="NZ_BLXY01000002.1"/>
</dbReference>
<dbReference type="InterPro" id="IPR016732">
    <property type="entry name" value="UCP018688"/>
</dbReference>
<dbReference type="InterPro" id="IPR024320">
    <property type="entry name" value="LPG_synthase_C"/>
</dbReference>
<evidence type="ECO:0000259" key="1">
    <source>
        <dbReference type="Pfam" id="PF09924"/>
    </source>
</evidence>
<feature type="domain" description="Phosphatidylglycerol lysyltransferase C-terminal" evidence="1">
    <location>
        <begin position="25"/>
        <end position="296"/>
    </location>
</feature>
<evidence type="ECO:0000313" key="2">
    <source>
        <dbReference type="EMBL" id="GFO63925.1"/>
    </source>
</evidence>
<dbReference type="InterPro" id="IPR016181">
    <property type="entry name" value="Acyl_CoA_acyltransferase"/>
</dbReference>